<dbReference type="Gene3D" id="3.30.160.60">
    <property type="entry name" value="Classic Zinc Finger"/>
    <property type="match status" value="1"/>
</dbReference>
<evidence type="ECO:0000256" key="2">
    <source>
        <dbReference type="ARBA" id="ARBA00022723"/>
    </source>
</evidence>
<protein>
    <submittedName>
        <fullName evidence="9">Transcription factor Ken 2</fullName>
    </submittedName>
</protein>
<evidence type="ECO:0000256" key="7">
    <source>
        <dbReference type="SAM" id="MobiDB-lite"/>
    </source>
</evidence>
<feature type="domain" description="BTB" evidence="8">
    <location>
        <begin position="60"/>
        <end position="127"/>
    </location>
</feature>
<evidence type="ECO:0000256" key="1">
    <source>
        <dbReference type="ARBA" id="ARBA00004123"/>
    </source>
</evidence>
<dbReference type="EMBL" id="LNIX01000008">
    <property type="protein sequence ID" value="OXA51256.1"/>
    <property type="molecule type" value="Genomic_DNA"/>
</dbReference>
<dbReference type="GO" id="GO:0008270">
    <property type="term" value="F:zinc ion binding"/>
    <property type="evidence" value="ECO:0007669"/>
    <property type="project" value="UniProtKB-KW"/>
</dbReference>
<dbReference type="OrthoDB" id="624345at2759"/>
<keyword evidence="2" id="KW-0479">Metal-binding</keyword>
<feature type="region of interest" description="Disordered" evidence="7">
    <location>
        <begin position="272"/>
        <end position="293"/>
    </location>
</feature>
<dbReference type="SUPFAM" id="SSF54695">
    <property type="entry name" value="POZ domain"/>
    <property type="match status" value="1"/>
</dbReference>
<dbReference type="Proteomes" id="UP000198287">
    <property type="component" value="Unassembled WGS sequence"/>
</dbReference>
<dbReference type="InterPro" id="IPR013087">
    <property type="entry name" value="Znf_C2H2_type"/>
</dbReference>
<dbReference type="Gene3D" id="3.30.710.10">
    <property type="entry name" value="Potassium Channel Kv1.1, Chain A"/>
    <property type="match status" value="1"/>
</dbReference>
<keyword evidence="4" id="KW-0863">Zinc-finger</keyword>
<dbReference type="PROSITE" id="PS00028">
    <property type="entry name" value="ZINC_FINGER_C2H2_1"/>
    <property type="match status" value="1"/>
</dbReference>
<evidence type="ECO:0000313" key="10">
    <source>
        <dbReference type="Proteomes" id="UP000198287"/>
    </source>
</evidence>
<reference evidence="9 10" key="1">
    <citation type="submission" date="2015-12" db="EMBL/GenBank/DDBJ databases">
        <title>The genome of Folsomia candida.</title>
        <authorList>
            <person name="Faddeeva A."/>
            <person name="Derks M.F."/>
            <person name="Anvar Y."/>
            <person name="Smit S."/>
            <person name="Van Straalen N."/>
            <person name="Roelofs D."/>
        </authorList>
    </citation>
    <scope>NUCLEOTIDE SEQUENCE [LARGE SCALE GENOMIC DNA]</scope>
    <source>
        <strain evidence="9 10">VU population</strain>
        <tissue evidence="9">Whole body</tissue>
    </source>
</reference>
<feature type="region of interest" description="Disordered" evidence="7">
    <location>
        <begin position="444"/>
        <end position="477"/>
    </location>
</feature>
<name>A0A226E439_FOLCA</name>
<keyword evidence="5" id="KW-0862">Zinc</keyword>
<accession>A0A226E439</accession>
<evidence type="ECO:0000256" key="6">
    <source>
        <dbReference type="ARBA" id="ARBA00023242"/>
    </source>
</evidence>
<keyword evidence="10" id="KW-1185">Reference proteome</keyword>
<keyword evidence="6" id="KW-0539">Nucleus</keyword>
<sequence>MQQEGLNTDVMSSRKSRCLSPTPTVLAKQKNPQKVVYRKYQQPTLRAVYFKNGEIVDEAADVVFLCGDGGRVKGHKVILATQYELLATVFNDQPVGEISMISVPDITSDTMKLILFLAYKSYVLINSNQFEKMKDFFKMFRADFGNLIVERNGILKKGMQPRPVTEDIVRNCAGAEGGNNLVINSSIGHLDVREDPADQVMDPEERDESFSSDSDDGRSGKLPEHNPNSTQNHEGQYLESIPIPIVETEMADGLDDDLSEIGSLVLKEWMDKVGNPAPDSEPSTTSSRLPPPQARPALVQLKKTNATGVKVDKLALSGRSLSIINVAGSNSRNVEKDGRINCPLCPQRYFSNRDWTTHVAQHHPNYKALFSHIGNEEDKVICATCHQKFSLPEDFHIHLNNNDQGWECLISPVDEESNPSLAGSRSISRYSLFSMSGIGYPRHKKAAKKRAPAAKSTNLQSTHSRPDQVKVPGKAKSRKKSKILIPTGVGSSPIDQMHYTRKELKTLSVLRKELRCSVCFKVGKRVSTCLKRHGIWRCPLCFNTYSQEENLEEHIKKCHYTSGGRVKCVFCQDKAFANVASCVGHQRRCHWDKVLHPKVDESEQCGSFNNYD</sequence>
<comment type="subcellular location">
    <subcellularLocation>
        <location evidence="1">Nucleus</location>
    </subcellularLocation>
</comment>
<dbReference type="AlphaFoldDB" id="A0A226E439"/>
<organism evidence="9 10">
    <name type="scientific">Folsomia candida</name>
    <name type="common">Springtail</name>
    <dbReference type="NCBI Taxonomy" id="158441"/>
    <lineage>
        <taxon>Eukaryota</taxon>
        <taxon>Metazoa</taxon>
        <taxon>Ecdysozoa</taxon>
        <taxon>Arthropoda</taxon>
        <taxon>Hexapoda</taxon>
        <taxon>Collembola</taxon>
        <taxon>Entomobryomorpha</taxon>
        <taxon>Isotomoidea</taxon>
        <taxon>Isotomidae</taxon>
        <taxon>Proisotominae</taxon>
        <taxon>Folsomia</taxon>
    </lineage>
</organism>
<gene>
    <name evidence="9" type="ORF">Fcan01_14403</name>
</gene>
<comment type="caution">
    <text evidence="9">The sequence shown here is derived from an EMBL/GenBank/DDBJ whole genome shotgun (WGS) entry which is preliminary data.</text>
</comment>
<evidence type="ECO:0000256" key="3">
    <source>
        <dbReference type="ARBA" id="ARBA00022737"/>
    </source>
</evidence>
<dbReference type="PANTHER" id="PTHR24406">
    <property type="entry name" value="TRANSCRIPTIONAL REPRESSOR CTCFL-RELATED"/>
    <property type="match status" value="1"/>
</dbReference>
<feature type="compositionally biased region" description="Basic and acidic residues" evidence="7">
    <location>
        <begin position="215"/>
        <end position="224"/>
    </location>
</feature>
<evidence type="ECO:0000259" key="8">
    <source>
        <dbReference type="PROSITE" id="PS50097"/>
    </source>
</evidence>
<dbReference type="PROSITE" id="PS50097">
    <property type="entry name" value="BTB"/>
    <property type="match status" value="1"/>
</dbReference>
<dbReference type="InterPro" id="IPR011333">
    <property type="entry name" value="SKP1/BTB/POZ_sf"/>
</dbReference>
<evidence type="ECO:0000256" key="4">
    <source>
        <dbReference type="ARBA" id="ARBA00022771"/>
    </source>
</evidence>
<evidence type="ECO:0000256" key="5">
    <source>
        <dbReference type="ARBA" id="ARBA00022833"/>
    </source>
</evidence>
<keyword evidence="3" id="KW-0677">Repeat</keyword>
<proteinExistence type="predicted"/>
<dbReference type="InterPro" id="IPR050888">
    <property type="entry name" value="ZnF_C2H2-type_TF"/>
</dbReference>
<dbReference type="InterPro" id="IPR000210">
    <property type="entry name" value="BTB/POZ_dom"/>
</dbReference>
<dbReference type="GO" id="GO:0005634">
    <property type="term" value="C:nucleus"/>
    <property type="evidence" value="ECO:0007669"/>
    <property type="project" value="UniProtKB-SubCell"/>
</dbReference>
<feature type="region of interest" description="Disordered" evidence="7">
    <location>
        <begin position="196"/>
        <end position="237"/>
    </location>
</feature>
<dbReference type="SMART" id="SM00355">
    <property type="entry name" value="ZnF_C2H2"/>
    <property type="match status" value="3"/>
</dbReference>
<dbReference type="Pfam" id="PF00651">
    <property type="entry name" value="BTB"/>
    <property type="match status" value="1"/>
</dbReference>
<evidence type="ECO:0000313" key="9">
    <source>
        <dbReference type="EMBL" id="OXA51256.1"/>
    </source>
</evidence>